<keyword evidence="3" id="KW-0731">Sigma factor</keyword>
<dbReference type="InterPro" id="IPR039425">
    <property type="entry name" value="RNA_pol_sigma-70-like"/>
</dbReference>
<evidence type="ECO:0000256" key="4">
    <source>
        <dbReference type="ARBA" id="ARBA00023163"/>
    </source>
</evidence>
<dbReference type="InterPro" id="IPR036388">
    <property type="entry name" value="WH-like_DNA-bd_sf"/>
</dbReference>
<dbReference type="Proteomes" id="UP000320176">
    <property type="component" value="Unassembled WGS sequence"/>
</dbReference>
<keyword evidence="2" id="KW-0805">Transcription regulation</keyword>
<feature type="domain" description="RNA polymerase sigma-70 region 2" evidence="5">
    <location>
        <begin position="1"/>
        <end position="57"/>
    </location>
</feature>
<comment type="similarity">
    <text evidence="1">Belongs to the sigma-70 factor family. ECF subfamily.</text>
</comment>
<dbReference type="InterPro" id="IPR014284">
    <property type="entry name" value="RNA_pol_sigma-70_dom"/>
</dbReference>
<evidence type="ECO:0000313" key="7">
    <source>
        <dbReference type="Proteomes" id="UP000320176"/>
    </source>
</evidence>
<evidence type="ECO:0000259" key="5">
    <source>
        <dbReference type="Pfam" id="PF04542"/>
    </source>
</evidence>
<keyword evidence="4" id="KW-0804">Transcription</keyword>
<dbReference type="EMBL" id="SJPN01000004">
    <property type="protein sequence ID" value="TWU02849.1"/>
    <property type="molecule type" value="Genomic_DNA"/>
</dbReference>
<sequence length="161" mass="18279">MRRYFGNSAEADEVAQEVFVQVYQSMAKFRQEGSLRAWVMSIARNQILLYFRNETRRRRLTGVIIPPEILEIDATTTDADPFEHETADSELNALQDCLHRLGDKPRALVEAFYFQGTSAESLAAENGKNAGGIRMMLMRIRKQLGKCIRAKLNLENGGSHE</sequence>
<reference evidence="6 7" key="1">
    <citation type="submission" date="2019-02" db="EMBL/GenBank/DDBJ databases">
        <title>Deep-cultivation of Planctomycetes and their phenomic and genomic characterization uncovers novel biology.</title>
        <authorList>
            <person name="Wiegand S."/>
            <person name="Jogler M."/>
            <person name="Boedeker C."/>
            <person name="Pinto D."/>
            <person name="Vollmers J."/>
            <person name="Rivas-Marin E."/>
            <person name="Kohn T."/>
            <person name="Peeters S.H."/>
            <person name="Heuer A."/>
            <person name="Rast P."/>
            <person name="Oberbeckmann S."/>
            <person name="Bunk B."/>
            <person name="Jeske O."/>
            <person name="Meyerdierks A."/>
            <person name="Storesund J.E."/>
            <person name="Kallscheuer N."/>
            <person name="Luecker S."/>
            <person name="Lage O.M."/>
            <person name="Pohl T."/>
            <person name="Merkel B.J."/>
            <person name="Hornburger P."/>
            <person name="Mueller R.-W."/>
            <person name="Bruemmer F."/>
            <person name="Labrenz M."/>
            <person name="Spormann A.M."/>
            <person name="Op Den Camp H."/>
            <person name="Overmann J."/>
            <person name="Amann R."/>
            <person name="Jetten M.S.M."/>
            <person name="Mascher T."/>
            <person name="Medema M.H."/>
            <person name="Devos D.P."/>
            <person name="Kaster A.-K."/>
            <person name="Ovreas L."/>
            <person name="Rohde M."/>
            <person name="Galperin M.Y."/>
            <person name="Jogler C."/>
        </authorList>
    </citation>
    <scope>NUCLEOTIDE SEQUENCE [LARGE SCALE GENOMIC DNA]</scope>
    <source>
        <strain evidence="6 7">Pla52n</strain>
    </source>
</reference>
<dbReference type="Gene3D" id="1.10.10.10">
    <property type="entry name" value="Winged helix-like DNA-binding domain superfamily/Winged helix DNA-binding domain"/>
    <property type="match status" value="1"/>
</dbReference>
<dbReference type="InterPro" id="IPR007627">
    <property type="entry name" value="RNA_pol_sigma70_r2"/>
</dbReference>
<dbReference type="NCBIfam" id="TIGR02937">
    <property type="entry name" value="sigma70-ECF"/>
    <property type="match status" value="1"/>
</dbReference>
<name>A0A5C6AUH3_9BACT</name>
<dbReference type="GO" id="GO:0006352">
    <property type="term" value="P:DNA-templated transcription initiation"/>
    <property type="evidence" value="ECO:0007669"/>
    <property type="project" value="InterPro"/>
</dbReference>
<evidence type="ECO:0000313" key="6">
    <source>
        <dbReference type="EMBL" id="TWU02849.1"/>
    </source>
</evidence>
<evidence type="ECO:0000256" key="3">
    <source>
        <dbReference type="ARBA" id="ARBA00023082"/>
    </source>
</evidence>
<dbReference type="PANTHER" id="PTHR43133:SF51">
    <property type="entry name" value="RNA POLYMERASE SIGMA FACTOR"/>
    <property type="match status" value="1"/>
</dbReference>
<dbReference type="SUPFAM" id="SSF88659">
    <property type="entry name" value="Sigma3 and sigma4 domains of RNA polymerase sigma factors"/>
    <property type="match status" value="1"/>
</dbReference>
<organism evidence="6 7">
    <name type="scientific">Stieleria varia</name>
    <dbReference type="NCBI Taxonomy" id="2528005"/>
    <lineage>
        <taxon>Bacteria</taxon>
        <taxon>Pseudomonadati</taxon>
        <taxon>Planctomycetota</taxon>
        <taxon>Planctomycetia</taxon>
        <taxon>Pirellulales</taxon>
        <taxon>Pirellulaceae</taxon>
        <taxon>Stieleria</taxon>
    </lineage>
</organism>
<evidence type="ECO:0000256" key="2">
    <source>
        <dbReference type="ARBA" id="ARBA00023015"/>
    </source>
</evidence>
<dbReference type="InterPro" id="IPR013324">
    <property type="entry name" value="RNA_pol_sigma_r3/r4-like"/>
</dbReference>
<dbReference type="SUPFAM" id="SSF88946">
    <property type="entry name" value="Sigma2 domain of RNA polymerase sigma factors"/>
    <property type="match status" value="1"/>
</dbReference>
<gene>
    <name evidence="6" type="primary">sigE_14</name>
    <name evidence="6" type="ORF">Pla52n_39090</name>
</gene>
<dbReference type="Pfam" id="PF04542">
    <property type="entry name" value="Sigma70_r2"/>
    <property type="match status" value="1"/>
</dbReference>
<dbReference type="GO" id="GO:0016987">
    <property type="term" value="F:sigma factor activity"/>
    <property type="evidence" value="ECO:0007669"/>
    <property type="project" value="UniProtKB-KW"/>
</dbReference>
<keyword evidence="7" id="KW-1185">Reference proteome</keyword>
<dbReference type="AlphaFoldDB" id="A0A5C6AUH3"/>
<comment type="caution">
    <text evidence="6">The sequence shown here is derived from an EMBL/GenBank/DDBJ whole genome shotgun (WGS) entry which is preliminary data.</text>
</comment>
<proteinExistence type="inferred from homology"/>
<dbReference type="InterPro" id="IPR013325">
    <property type="entry name" value="RNA_pol_sigma_r2"/>
</dbReference>
<accession>A0A5C6AUH3</accession>
<evidence type="ECO:0000256" key="1">
    <source>
        <dbReference type="ARBA" id="ARBA00010641"/>
    </source>
</evidence>
<protein>
    <submittedName>
        <fullName evidence="6">ECF RNA polymerase sigma factor SigE</fullName>
    </submittedName>
</protein>
<dbReference type="Gene3D" id="1.10.1740.10">
    <property type="match status" value="1"/>
</dbReference>
<dbReference type="PANTHER" id="PTHR43133">
    <property type="entry name" value="RNA POLYMERASE ECF-TYPE SIGMA FACTO"/>
    <property type="match status" value="1"/>
</dbReference>